<evidence type="ECO:0000313" key="5">
    <source>
        <dbReference type="Proteomes" id="UP000199072"/>
    </source>
</evidence>
<evidence type="ECO:0000313" key="4">
    <source>
        <dbReference type="EMBL" id="SDF54504.1"/>
    </source>
</evidence>
<keyword evidence="1" id="KW-0472">Membrane</keyword>
<keyword evidence="1" id="KW-0998">Cell outer membrane</keyword>
<comment type="subcellular location">
    <subcellularLocation>
        <location evidence="1">Cell outer membrane</location>
        <topology evidence="1">Multi-pass membrane protein</topology>
    </subcellularLocation>
</comment>
<feature type="chain" id="PRO_5011506467" evidence="2">
    <location>
        <begin position="30"/>
        <end position="1048"/>
    </location>
</feature>
<gene>
    <name evidence="4" type="ORF">SAMN05216464_1202</name>
</gene>
<comment type="similarity">
    <text evidence="1">Belongs to the TonB-dependent receptor family.</text>
</comment>
<dbReference type="Pfam" id="PF07715">
    <property type="entry name" value="Plug"/>
    <property type="match status" value="1"/>
</dbReference>
<dbReference type="SUPFAM" id="SSF49464">
    <property type="entry name" value="Carboxypeptidase regulatory domain-like"/>
    <property type="match status" value="1"/>
</dbReference>
<keyword evidence="2" id="KW-0732">Signal</keyword>
<evidence type="ECO:0000256" key="1">
    <source>
        <dbReference type="PROSITE-ProRule" id="PRU01360"/>
    </source>
</evidence>
<dbReference type="PROSITE" id="PS52016">
    <property type="entry name" value="TONB_DEPENDENT_REC_3"/>
    <property type="match status" value="1"/>
</dbReference>
<dbReference type="EMBL" id="FNAI01000020">
    <property type="protein sequence ID" value="SDF54504.1"/>
    <property type="molecule type" value="Genomic_DNA"/>
</dbReference>
<dbReference type="InterPro" id="IPR023996">
    <property type="entry name" value="TonB-dep_OMP_SusC/RagA"/>
</dbReference>
<dbReference type="SUPFAM" id="SSF56935">
    <property type="entry name" value="Porins"/>
    <property type="match status" value="1"/>
</dbReference>
<dbReference type="InterPro" id="IPR037066">
    <property type="entry name" value="Plug_dom_sf"/>
</dbReference>
<dbReference type="InterPro" id="IPR008969">
    <property type="entry name" value="CarboxyPept-like_regulatory"/>
</dbReference>
<dbReference type="OrthoDB" id="603589at2"/>
<dbReference type="Pfam" id="PF13715">
    <property type="entry name" value="CarbopepD_reg_2"/>
    <property type="match status" value="1"/>
</dbReference>
<keyword evidence="1" id="KW-1134">Transmembrane beta strand</keyword>
<dbReference type="InterPro" id="IPR012910">
    <property type="entry name" value="Plug_dom"/>
</dbReference>
<dbReference type="Gene3D" id="2.60.40.1120">
    <property type="entry name" value="Carboxypeptidase-like, regulatory domain"/>
    <property type="match status" value="1"/>
</dbReference>
<accession>A0A1G7LYP8</accession>
<dbReference type="RefSeq" id="WP_091156150.1">
    <property type="nucleotide sequence ID" value="NZ_FNAI01000020.1"/>
</dbReference>
<dbReference type="GO" id="GO:0009279">
    <property type="term" value="C:cell outer membrane"/>
    <property type="evidence" value="ECO:0007669"/>
    <property type="project" value="UniProtKB-SubCell"/>
</dbReference>
<evidence type="ECO:0000256" key="2">
    <source>
        <dbReference type="SAM" id="SignalP"/>
    </source>
</evidence>
<keyword evidence="5" id="KW-1185">Reference proteome</keyword>
<reference evidence="4 5" key="1">
    <citation type="submission" date="2016-10" db="EMBL/GenBank/DDBJ databases">
        <authorList>
            <person name="de Groot N.N."/>
        </authorList>
    </citation>
    <scope>NUCLEOTIDE SEQUENCE [LARGE SCALE GENOMIC DNA]</scope>
    <source>
        <strain evidence="4 5">47C3B</strain>
    </source>
</reference>
<dbReference type="InterPro" id="IPR023997">
    <property type="entry name" value="TonB-dep_OMP_SusC/RagA_CS"/>
</dbReference>
<protein>
    <submittedName>
        <fullName evidence="4">TonB-linked outer membrane protein, SusC/RagA family</fullName>
    </submittedName>
</protein>
<dbReference type="InterPro" id="IPR039426">
    <property type="entry name" value="TonB-dep_rcpt-like"/>
</dbReference>
<sequence>MNERIFTYLKVKYLYCFFLLLLPGFAARAQSSFAVSGKITDNKGLVLPGVSVTVKGTTIGTISDNEGKFALKAPSASSTLVFSFIGFVKQEVAVKDEHIINIVLLDDNSNLNEVVVVAYGVQKKESMVSSITTISPKELKGPTSNLTTMLAGRVAGLISYQRSGEPGADNASFFIRGITSFGSGKIDPLILIDGMESTSTNLARLQPDDIAGFSILKDAAASSLYGARGANGVILVTTKSGKVGDTKFNVRFENSTSSNTQNFALADNITYMKLANEAALTRNPLSPLPYTQNKIDHTQAGDNPLLYPSNNWIGQLIKNYTNNQRFNLNLSGGVNRAQYYIAATANQDNGVLKAQSGNNFNNNVNLKSYEIRSNVNVKLTSSTEAILRTSGDFDDYNGPIGGGGAIFASALNANPVLFPATFPASDLPLVKHPLFGNAPRGSNGDVYDNPYADMVSGFQQYSTSTLNVQVELKQDLKFITEGLSARGMVYTQRYSYFNLSRQYNPFYYSASPSNTDPRGYNLNLLNETTATEYLNYKEGNKTVNTTTYGEVALNYNRTFNKVHNVSGLLIGIQRNYLTGNAGDLQSSLPFRNQGVSGRLTYGYNDRYLFETNFGYNGSERFAKNNRYGFFPSVGVAWNVNNEKFFEPLSRTITKLKFRATYGLVGNDQIGNVNDRFFYLSNVNLSDGNFGSYFGENYAYSRPGVSISRYSNTGITWEKSKKTNIGMDLGLFDALNIVVDAYKEHRSNILMQRAYIPTTLGLTAPVSANVGVAEGKGVDVSMDYNKNFGNTWLQMRGTFTYAASKLLVNEEPNYPSNMQYLSRVGQSLGEVYGLVAERLFVDDEDVKNSPKQNYGEVRGGDIKYRDLNGDGQITDLDMINGLGYPTTPEIIYGFGFSFGYKNFDISTFFQGSARSSFFIDPSAVSPFVTNGANQHGLLDVIAQDHWSEDNRNLYALWPRLSLTQNANNNQPSNWWMRDGAFLRMKTAEIGYSIKEKTLRKFHISSLRFYANGSNLFLISAFKLWDPEQGSNGLGYPIQKVFNVGLNIQL</sequence>
<organism evidence="4 5">
    <name type="scientific">Mucilaginibacter pineti</name>
    <dbReference type="NCBI Taxonomy" id="1391627"/>
    <lineage>
        <taxon>Bacteria</taxon>
        <taxon>Pseudomonadati</taxon>
        <taxon>Bacteroidota</taxon>
        <taxon>Sphingobacteriia</taxon>
        <taxon>Sphingobacteriales</taxon>
        <taxon>Sphingobacteriaceae</taxon>
        <taxon>Mucilaginibacter</taxon>
    </lineage>
</organism>
<dbReference type="FunFam" id="2.170.130.10:FF:000003">
    <property type="entry name" value="SusC/RagA family TonB-linked outer membrane protein"/>
    <property type="match status" value="1"/>
</dbReference>
<feature type="domain" description="TonB-dependent receptor plug" evidence="3">
    <location>
        <begin position="124"/>
        <end position="233"/>
    </location>
</feature>
<dbReference type="NCBIfam" id="TIGR04056">
    <property type="entry name" value="OMP_RagA_SusC"/>
    <property type="match status" value="1"/>
</dbReference>
<proteinExistence type="inferred from homology"/>
<dbReference type="AlphaFoldDB" id="A0A1G7LYP8"/>
<keyword evidence="1" id="KW-0813">Transport</keyword>
<dbReference type="Gene3D" id="2.170.130.10">
    <property type="entry name" value="TonB-dependent receptor, plug domain"/>
    <property type="match status" value="1"/>
</dbReference>
<dbReference type="Proteomes" id="UP000199072">
    <property type="component" value="Unassembled WGS sequence"/>
</dbReference>
<evidence type="ECO:0000259" key="3">
    <source>
        <dbReference type="Pfam" id="PF07715"/>
    </source>
</evidence>
<dbReference type="STRING" id="1391627.SAMN05216464_1202"/>
<dbReference type="PROSITE" id="PS00018">
    <property type="entry name" value="EF_HAND_1"/>
    <property type="match status" value="1"/>
</dbReference>
<dbReference type="NCBIfam" id="TIGR04057">
    <property type="entry name" value="SusC_RagA_signa"/>
    <property type="match status" value="1"/>
</dbReference>
<feature type="signal peptide" evidence="2">
    <location>
        <begin position="1"/>
        <end position="29"/>
    </location>
</feature>
<keyword evidence="1" id="KW-0812">Transmembrane</keyword>
<name>A0A1G7LYP8_9SPHI</name>
<dbReference type="InterPro" id="IPR018247">
    <property type="entry name" value="EF_Hand_1_Ca_BS"/>
</dbReference>